<accession>A0A2C9VQ43</accession>
<organism evidence="1">
    <name type="scientific">Manihot esculenta</name>
    <name type="common">Cassava</name>
    <name type="synonym">Jatropha manihot</name>
    <dbReference type="NCBI Taxonomy" id="3983"/>
    <lineage>
        <taxon>Eukaryota</taxon>
        <taxon>Viridiplantae</taxon>
        <taxon>Streptophyta</taxon>
        <taxon>Embryophyta</taxon>
        <taxon>Tracheophyta</taxon>
        <taxon>Spermatophyta</taxon>
        <taxon>Magnoliopsida</taxon>
        <taxon>eudicotyledons</taxon>
        <taxon>Gunneridae</taxon>
        <taxon>Pentapetalae</taxon>
        <taxon>rosids</taxon>
        <taxon>fabids</taxon>
        <taxon>Malpighiales</taxon>
        <taxon>Euphorbiaceae</taxon>
        <taxon>Crotonoideae</taxon>
        <taxon>Manihoteae</taxon>
        <taxon>Manihot</taxon>
    </lineage>
</organism>
<sequence>MALIVSDPRIIIIRVHALVAKTRTHHLSYKCRYHNHPSTANIVIRVPGQSKKTKEITVNHASLKTRERKLTSLLHILKLLNCRFSGHMVFCCWVALTIVGLH</sequence>
<gene>
    <name evidence="1" type="ORF">MANES_06G117500</name>
</gene>
<dbReference type="EMBL" id="CM004392">
    <property type="protein sequence ID" value="OAY47931.1"/>
    <property type="molecule type" value="Genomic_DNA"/>
</dbReference>
<protein>
    <submittedName>
        <fullName evidence="1">Uncharacterized protein</fullName>
    </submittedName>
</protein>
<evidence type="ECO:0000313" key="1">
    <source>
        <dbReference type="EMBL" id="OAY47931.1"/>
    </source>
</evidence>
<name>A0A2C9VQ43_MANES</name>
<reference evidence="1" key="1">
    <citation type="submission" date="2016-02" db="EMBL/GenBank/DDBJ databases">
        <title>WGS assembly of Manihot esculenta.</title>
        <authorList>
            <person name="Bredeson J.V."/>
            <person name="Prochnik S.E."/>
            <person name="Lyons J.B."/>
            <person name="Schmutz J."/>
            <person name="Grimwood J."/>
            <person name="Vrebalov J."/>
            <person name="Bart R.S."/>
            <person name="Amuge T."/>
            <person name="Ferguson M.E."/>
            <person name="Green R."/>
            <person name="Putnam N."/>
            <person name="Stites J."/>
            <person name="Rounsley S."/>
            <person name="Rokhsar D.S."/>
        </authorList>
    </citation>
    <scope>NUCLEOTIDE SEQUENCE [LARGE SCALE GENOMIC DNA]</scope>
    <source>
        <tissue evidence="1">Leaf</tissue>
    </source>
</reference>
<dbReference type="AlphaFoldDB" id="A0A2C9VQ43"/>
<proteinExistence type="predicted"/>